<protein>
    <submittedName>
        <fullName evidence="1">Uncharacterized protein</fullName>
    </submittedName>
</protein>
<keyword evidence="2" id="KW-1185">Reference proteome</keyword>
<name>A0A1J1LS64_9CYAN</name>
<evidence type="ECO:0000313" key="1">
    <source>
        <dbReference type="EMBL" id="CUR35429.1"/>
    </source>
</evidence>
<dbReference type="EMBL" id="CZDF01000174">
    <property type="protein sequence ID" value="CUR35429.1"/>
    <property type="molecule type" value="Genomic_DNA"/>
</dbReference>
<dbReference type="AlphaFoldDB" id="A0A1J1LS64"/>
<evidence type="ECO:0000313" key="2">
    <source>
        <dbReference type="Proteomes" id="UP000184315"/>
    </source>
</evidence>
<gene>
    <name evidence="1" type="ORF">PL9214670055</name>
</gene>
<dbReference type="STRING" id="671072.PL9214670055"/>
<accession>A0A1J1LS64</accession>
<dbReference type="Proteomes" id="UP000184315">
    <property type="component" value="Unassembled WGS sequence"/>
</dbReference>
<sequence>MKPHYLQISRNPCNGWDTAFITSRVSNLYELLDWTYMYAFRGLIWTNTVQLNL</sequence>
<proteinExistence type="predicted"/>
<reference evidence="2" key="1">
    <citation type="submission" date="2015-10" db="EMBL/GenBank/DDBJ databases">
        <authorList>
            <person name="Regsiter A."/>
            <person name="william w."/>
        </authorList>
    </citation>
    <scope>NUCLEOTIDE SEQUENCE [LARGE SCALE GENOMIC DNA]</scope>
</reference>
<organism evidence="1 2">
    <name type="scientific">Planktothrix tepida PCC 9214</name>
    <dbReference type="NCBI Taxonomy" id="671072"/>
    <lineage>
        <taxon>Bacteria</taxon>
        <taxon>Bacillati</taxon>
        <taxon>Cyanobacteriota</taxon>
        <taxon>Cyanophyceae</taxon>
        <taxon>Oscillatoriophycideae</taxon>
        <taxon>Oscillatoriales</taxon>
        <taxon>Microcoleaceae</taxon>
        <taxon>Planktothrix</taxon>
    </lineage>
</organism>